<keyword evidence="8" id="KW-1185">Reference proteome</keyword>
<dbReference type="RefSeq" id="WP_382430237.1">
    <property type="nucleotide sequence ID" value="NZ_JBHSHJ010000002.1"/>
</dbReference>
<comment type="caution">
    <text evidence="7">The sequence shown here is derived from an EMBL/GenBank/DDBJ whole genome shotgun (WGS) entry which is preliminary data.</text>
</comment>
<dbReference type="InterPro" id="IPR051310">
    <property type="entry name" value="MCP_chemotaxis"/>
</dbReference>
<dbReference type="PANTHER" id="PTHR43531:SF11">
    <property type="entry name" value="METHYL-ACCEPTING CHEMOTAXIS PROTEIN 3"/>
    <property type="match status" value="1"/>
</dbReference>
<dbReference type="SUPFAM" id="SSF58104">
    <property type="entry name" value="Methyl-accepting chemotaxis protein (MCP) signaling domain"/>
    <property type="match status" value="1"/>
</dbReference>
<feature type="transmembrane region" description="Helical" evidence="5">
    <location>
        <begin position="12"/>
        <end position="32"/>
    </location>
</feature>
<evidence type="ECO:0000256" key="5">
    <source>
        <dbReference type="SAM" id="Phobius"/>
    </source>
</evidence>
<evidence type="ECO:0000256" key="4">
    <source>
        <dbReference type="SAM" id="Coils"/>
    </source>
</evidence>
<evidence type="ECO:0000256" key="2">
    <source>
        <dbReference type="ARBA" id="ARBA00029447"/>
    </source>
</evidence>
<evidence type="ECO:0000313" key="7">
    <source>
        <dbReference type="EMBL" id="MFC4788124.1"/>
    </source>
</evidence>
<dbReference type="PROSITE" id="PS50111">
    <property type="entry name" value="CHEMOTAXIS_TRANSDUC_2"/>
    <property type="match status" value="1"/>
</dbReference>
<keyword evidence="5" id="KW-1133">Transmembrane helix</keyword>
<evidence type="ECO:0000313" key="8">
    <source>
        <dbReference type="Proteomes" id="UP001596001"/>
    </source>
</evidence>
<comment type="similarity">
    <text evidence="2">Belongs to the methyl-accepting chemotaxis (MCP) protein family.</text>
</comment>
<feature type="transmembrane region" description="Helical" evidence="5">
    <location>
        <begin position="38"/>
        <end position="58"/>
    </location>
</feature>
<protein>
    <submittedName>
        <fullName evidence="7">Methyl-accepting chemotaxis protein</fullName>
    </submittedName>
</protein>
<accession>A0ABV9QBU3</accession>
<keyword evidence="5" id="KW-0472">Membrane</keyword>
<dbReference type="InterPro" id="IPR004089">
    <property type="entry name" value="MCPsignal_dom"/>
</dbReference>
<dbReference type="Gene3D" id="1.10.287.950">
    <property type="entry name" value="Methyl-accepting chemotaxis protein"/>
    <property type="match status" value="1"/>
</dbReference>
<evidence type="ECO:0000256" key="1">
    <source>
        <dbReference type="ARBA" id="ARBA00022500"/>
    </source>
</evidence>
<feature type="coiled-coil region" evidence="4">
    <location>
        <begin position="272"/>
        <end position="299"/>
    </location>
</feature>
<feature type="domain" description="Methyl-accepting transducer" evidence="6">
    <location>
        <begin position="180"/>
        <end position="319"/>
    </location>
</feature>
<dbReference type="Proteomes" id="UP001596001">
    <property type="component" value="Unassembled WGS sequence"/>
</dbReference>
<keyword evidence="5" id="KW-0812">Transmembrane</keyword>
<keyword evidence="3" id="KW-0807">Transducer</keyword>
<keyword evidence="4" id="KW-0175">Coiled coil</keyword>
<keyword evidence="1" id="KW-0145">Chemotaxis</keyword>
<evidence type="ECO:0000259" key="6">
    <source>
        <dbReference type="PROSITE" id="PS50111"/>
    </source>
</evidence>
<dbReference type="Pfam" id="PF00015">
    <property type="entry name" value="MCPsignal"/>
    <property type="match status" value="1"/>
</dbReference>
<organism evidence="7 8">
    <name type="scientific">Giesbergeria sinuosa</name>
    <dbReference type="NCBI Taxonomy" id="80883"/>
    <lineage>
        <taxon>Bacteria</taxon>
        <taxon>Pseudomonadati</taxon>
        <taxon>Pseudomonadota</taxon>
        <taxon>Betaproteobacteria</taxon>
        <taxon>Burkholderiales</taxon>
        <taxon>Comamonadaceae</taxon>
        <taxon>Giesbergeria</taxon>
    </lineage>
</organism>
<evidence type="ECO:0000256" key="3">
    <source>
        <dbReference type="PROSITE-ProRule" id="PRU00284"/>
    </source>
</evidence>
<dbReference type="SMART" id="SM00283">
    <property type="entry name" value="MA"/>
    <property type="match status" value="1"/>
</dbReference>
<dbReference type="PROSITE" id="PS51257">
    <property type="entry name" value="PROKAR_LIPOPROTEIN"/>
    <property type="match status" value="1"/>
</dbReference>
<gene>
    <name evidence="7" type="ORF">ACFO6X_03880</name>
</gene>
<proteinExistence type="inferred from homology"/>
<dbReference type="EMBL" id="JBHSHJ010000002">
    <property type="protein sequence ID" value="MFC4788124.1"/>
    <property type="molecule type" value="Genomic_DNA"/>
</dbReference>
<name>A0ABV9QBU3_9BURK</name>
<reference evidence="8" key="1">
    <citation type="journal article" date="2019" name="Int. J. Syst. Evol. Microbiol.">
        <title>The Global Catalogue of Microorganisms (GCM) 10K type strain sequencing project: providing services to taxonomists for standard genome sequencing and annotation.</title>
        <authorList>
            <consortium name="The Broad Institute Genomics Platform"/>
            <consortium name="The Broad Institute Genome Sequencing Center for Infectious Disease"/>
            <person name="Wu L."/>
            <person name="Ma J."/>
        </authorList>
    </citation>
    <scope>NUCLEOTIDE SEQUENCE [LARGE SCALE GENOMIC DNA]</scope>
    <source>
        <strain evidence="8">CCUG 49452</strain>
    </source>
</reference>
<sequence length="405" mass="44788">MGTRPSTDFWRLLLVSALTATAVACVVLWLPWQPSPWVLAWVSAGGTALISSLLYYLLLRLQKRRPTHHQHQEHMPVDVAVDELRQVVPYLGVMREQLQGALQQTEEGVVGLISTLHQMHSNSTAQVNRITASQEKGVEVTQIFRDKVLIDRQLGAILKMFVDKMEADENSNVVRIRRLQEVKKLSDLVNVIASVAQQTNFLAINAAIEAARAGPSGKGFAVVAAEIRALSTRTAAAAKEIASKISGATDGIDSELAQALDTSQRHASTGNMRRVLADIEEMQDRFAKAEQHMEEIIAGVAQGQQVLSGSLTDAMGQMQFHDVMRQRVEHVQSAMAELDQHLQNLADQLLDHPWDQETMTTLKERLEAQIQNYVMQSQRDTHQAITGATTAQAGAADERPKIELF</sequence>
<dbReference type="PANTHER" id="PTHR43531">
    <property type="entry name" value="PROTEIN ICFG"/>
    <property type="match status" value="1"/>
</dbReference>